<dbReference type="OrthoDB" id="10535334at2759"/>
<accession>A0A8H8CL77</accession>
<protein>
    <submittedName>
        <fullName evidence="2">Uncharacterized protein</fullName>
    </submittedName>
</protein>
<dbReference type="AlphaFoldDB" id="A0A8H8CL77"/>
<feature type="compositionally biased region" description="Low complexity" evidence="1">
    <location>
        <begin position="138"/>
        <end position="156"/>
    </location>
</feature>
<sequence length="255" mass="27848">MQQQQPLQAYNDVGMYDSQGRPQSRVQRKPPPVFLASPNGTPLGTATSGNFPVPTHPSSTNGAGGGAYPHMRTGNPSLQKYNPEPFVYTPRTVDQHTENVYRPPGRWAQRDRPLSIPSTAGISSITHLGSGGSDYHRQQLQYQQGQEPSANPSQSPLLPPPQQQHQSQKQPSQHQHQQSTSSSRDVHTHPADLTGESEYTNAYGGIEDDQNVTSNRDQRLHQPLPPPPPEHTDSSGALSYLTTPALSAHKVPPTQ</sequence>
<proteinExistence type="predicted"/>
<organism evidence="2">
    <name type="scientific">Psilocybe cubensis</name>
    <name type="common">Psychedelic mushroom</name>
    <name type="synonym">Stropharia cubensis</name>
    <dbReference type="NCBI Taxonomy" id="181762"/>
    <lineage>
        <taxon>Eukaryota</taxon>
        <taxon>Fungi</taxon>
        <taxon>Dikarya</taxon>
        <taxon>Basidiomycota</taxon>
        <taxon>Agaricomycotina</taxon>
        <taxon>Agaricomycetes</taxon>
        <taxon>Agaricomycetidae</taxon>
        <taxon>Agaricales</taxon>
        <taxon>Agaricineae</taxon>
        <taxon>Strophariaceae</taxon>
        <taxon>Psilocybe</taxon>
    </lineage>
</organism>
<dbReference type="EMBL" id="JAFIQS010000004">
    <property type="protein sequence ID" value="KAG5170597.1"/>
    <property type="molecule type" value="Genomic_DNA"/>
</dbReference>
<feature type="compositionally biased region" description="Polar residues" evidence="1">
    <location>
        <begin position="116"/>
        <end position="127"/>
    </location>
</feature>
<reference evidence="2" key="1">
    <citation type="submission" date="2021-02" db="EMBL/GenBank/DDBJ databases">
        <title>Psilocybe cubensis genome.</title>
        <authorList>
            <person name="Mckernan K.J."/>
            <person name="Crawford S."/>
            <person name="Trippe A."/>
            <person name="Kane L.T."/>
            <person name="Mclaughlin S."/>
        </authorList>
    </citation>
    <scope>NUCLEOTIDE SEQUENCE [LARGE SCALE GENOMIC DNA]</scope>
    <source>
        <strain evidence="2">MGC-MH-2018</strain>
    </source>
</reference>
<comment type="caution">
    <text evidence="2">The sequence shown here is derived from an EMBL/GenBank/DDBJ whole genome shotgun (WGS) entry which is preliminary data.</text>
</comment>
<gene>
    <name evidence="2" type="ORF">JR316_004986</name>
</gene>
<evidence type="ECO:0000313" key="2">
    <source>
        <dbReference type="EMBL" id="KAG5170597.1"/>
    </source>
</evidence>
<feature type="compositionally biased region" description="Polar residues" evidence="1">
    <location>
        <begin position="38"/>
        <end position="61"/>
    </location>
</feature>
<feature type="region of interest" description="Disordered" evidence="1">
    <location>
        <begin position="1"/>
        <end position="255"/>
    </location>
</feature>
<feature type="compositionally biased region" description="Polar residues" evidence="1">
    <location>
        <begin position="234"/>
        <end position="245"/>
    </location>
</feature>
<evidence type="ECO:0000256" key="1">
    <source>
        <dbReference type="SAM" id="MobiDB-lite"/>
    </source>
</evidence>
<name>A0A8H8CL77_PSICU</name>
<feature type="compositionally biased region" description="Low complexity" evidence="1">
    <location>
        <begin position="163"/>
        <end position="183"/>
    </location>
</feature>